<dbReference type="GO" id="GO:0043139">
    <property type="term" value="F:5'-3' DNA helicase activity"/>
    <property type="evidence" value="ECO:0007669"/>
    <property type="project" value="UniProtKB-EC"/>
</dbReference>
<sequence length="155" mass="17409">MSHKAAFEALYVTLKDIRHKNNTMGGMTMVLAGDFRQTLPVIPRGTRADKIQACLKSANLWYGIQRLGPRTRMRFHLNGDPSSQQFADNLLKLGNGAITPDNQDGCIEMQSIGRVVKTEQVLKEAVFPNVAPHFIDYSWLCQKQFLPQETKMSAS</sequence>
<feature type="domain" description="DNA helicase Pif1-like DEAD-box helicase" evidence="2">
    <location>
        <begin position="1"/>
        <end position="102"/>
    </location>
</feature>
<keyword evidence="1" id="KW-0067">ATP-binding</keyword>
<dbReference type="AlphaFoldDB" id="A0A4Y2TCB5"/>
<dbReference type="EMBL" id="BGPR01027420">
    <property type="protein sequence ID" value="GBN97891.1"/>
    <property type="molecule type" value="Genomic_DNA"/>
</dbReference>
<dbReference type="GO" id="GO:0000723">
    <property type="term" value="P:telomere maintenance"/>
    <property type="evidence" value="ECO:0007669"/>
    <property type="project" value="InterPro"/>
</dbReference>
<keyword evidence="1" id="KW-0233">DNA recombination</keyword>
<evidence type="ECO:0000259" key="2">
    <source>
        <dbReference type="Pfam" id="PF05970"/>
    </source>
</evidence>
<evidence type="ECO:0000256" key="1">
    <source>
        <dbReference type="RuleBase" id="RU363044"/>
    </source>
</evidence>
<dbReference type="PANTHER" id="PTHR10492:SF57">
    <property type="entry name" value="ATP-DEPENDENT DNA HELICASE"/>
    <property type="match status" value="1"/>
</dbReference>
<dbReference type="OrthoDB" id="6429999at2759"/>
<reference evidence="3 4" key="1">
    <citation type="journal article" date="2019" name="Sci. Rep.">
        <title>Orb-weaving spider Araneus ventricosus genome elucidates the spidroin gene catalogue.</title>
        <authorList>
            <person name="Kono N."/>
            <person name="Nakamura H."/>
            <person name="Ohtoshi R."/>
            <person name="Moran D.A.P."/>
            <person name="Shinohara A."/>
            <person name="Yoshida Y."/>
            <person name="Fujiwara M."/>
            <person name="Mori M."/>
            <person name="Tomita M."/>
            <person name="Arakawa K."/>
        </authorList>
    </citation>
    <scope>NUCLEOTIDE SEQUENCE [LARGE SCALE GENOMIC DNA]</scope>
</reference>
<proteinExistence type="inferred from homology"/>
<dbReference type="GO" id="GO:0006281">
    <property type="term" value="P:DNA repair"/>
    <property type="evidence" value="ECO:0007669"/>
    <property type="project" value="UniProtKB-KW"/>
</dbReference>
<dbReference type="PANTHER" id="PTHR10492">
    <property type="match status" value="1"/>
</dbReference>
<keyword evidence="1" id="KW-0227">DNA damage</keyword>
<keyword evidence="1" id="KW-0234">DNA repair</keyword>
<dbReference type="InterPro" id="IPR010285">
    <property type="entry name" value="DNA_helicase_pif1-like_DEAD"/>
</dbReference>
<organism evidence="3 4">
    <name type="scientific">Araneus ventricosus</name>
    <name type="common">Orbweaver spider</name>
    <name type="synonym">Epeira ventricosa</name>
    <dbReference type="NCBI Taxonomy" id="182803"/>
    <lineage>
        <taxon>Eukaryota</taxon>
        <taxon>Metazoa</taxon>
        <taxon>Ecdysozoa</taxon>
        <taxon>Arthropoda</taxon>
        <taxon>Chelicerata</taxon>
        <taxon>Arachnida</taxon>
        <taxon>Araneae</taxon>
        <taxon>Araneomorphae</taxon>
        <taxon>Entelegynae</taxon>
        <taxon>Araneoidea</taxon>
        <taxon>Araneidae</taxon>
        <taxon>Araneus</taxon>
    </lineage>
</organism>
<accession>A0A4Y2TCB5</accession>
<dbReference type="GO" id="GO:0006310">
    <property type="term" value="P:DNA recombination"/>
    <property type="evidence" value="ECO:0007669"/>
    <property type="project" value="UniProtKB-KW"/>
</dbReference>
<comment type="similarity">
    <text evidence="1">Belongs to the helicase family.</text>
</comment>
<keyword evidence="1" id="KW-0378">Hydrolase</keyword>
<keyword evidence="1" id="KW-0347">Helicase</keyword>
<dbReference type="GO" id="GO:0016887">
    <property type="term" value="F:ATP hydrolysis activity"/>
    <property type="evidence" value="ECO:0007669"/>
    <property type="project" value="RHEA"/>
</dbReference>
<dbReference type="Proteomes" id="UP000499080">
    <property type="component" value="Unassembled WGS sequence"/>
</dbReference>
<keyword evidence="1" id="KW-0547">Nucleotide-binding</keyword>
<dbReference type="EC" id="5.6.2.3" evidence="1"/>
<protein>
    <recommendedName>
        <fullName evidence="1">ATP-dependent DNA helicase</fullName>
        <ecNumber evidence="1">5.6.2.3</ecNumber>
    </recommendedName>
</protein>
<gene>
    <name evidence="3" type="ORF">AVEN_19208_1</name>
</gene>
<comment type="caution">
    <text evidence="3">The sequence shown here is derived from an EMBL/GenBank/DDBJ whole genome shotgun (WGS) entry which is preliminary data.</text>
</comment>
<dbReference type="Pfam" id="PF05970">
    <property type="entry name" value="PIF1"/>
    <property type="match status" value="1"/>
</dbReference>
<dbReference type="GO" id="GO:0005524">
    <property type="term" value="F:ATP binding"/>
    <property type="evidence" value="ECO:0007669"/>
    <property type="project" value="UniProtKB-KW"/>
</dbReference>
<evidence type="ECO:0000313" key="3">
    <source>
        <dbReference type="EMBL" id="GBN97891.1"/>
    </source>
</evidence>
<evidence type="ECO:0000313" key="4">
    <source>
        <dbReference type="Proteomes" id="UP000499080"/>
    </source>
</evidence>
<name>A0A4Y2TCB5_ARAVE</name>
<comment type="catalytic activity">
    <reaction evidence="1">
        <text>ATP + H2O = ADP + phosphate + H(+)</text>
        <dbReference type="Rhea" id="RHEA:13065"/>
        <dbReference type="ChEBI" id="CHEBI:15377"/>
        <dbReference type="ChEBI" id="CHEBI:15378"/>
        <dbReference type="ChEBI" id="CHEBI:30616"/>
        <dbReference type="ChEBI" id="CHEBI:43474"/>
        <dbReference type="ChEBI" id="CHEBI:456216"/>
        <dbReference type="EC" id="5.6.2.3"/>
    </reaction>
</comment>
<keyword evidence="4" id="KW-1185">Reference proteome</keyword>
<comment type="cofactor">
    <cofactor evidence="1">
        <name>Mg(2+)</name>
        <dbReference type="ChEBI" id="CHEBI:18420"/>
    </cofactor>
</comment>